<dbReference type="AlphaFoldDB" id="A0A497ZRE2"/>
<keyword evidence="3" id="KW-1185">Reference proteome</keyword>
<name>A0A497ZRE2_9RHOB</name>
<feature type="transmembrane region" description="Helical" evidence="1">
    <location>
        <begin position="21"/>
        <end position="43"/>
    </location>
</feature>
<keyword evidence="1" id="KW-1133">Transmembrane helix</keyword>
<gene>
    <name evidence="2" type="ORF">CLV75_0511</name>
</gene>
<evidence type="ECO:0000256" key="1">
    <source>
        <dbReference type="SAM" id="Phobius"/>
    </source>
</evidence>
<evidence type="ECO:0000313" key="3">
    <source>
        <dbReference type="Proteomes" id="UP000271700"/>
    </source>
</evidence>
<dbReference type="Proteomes" id="UP000271700">
    <property type="component" value="Unassembled WGS sequence"/>
</dbReference>
<accession>A0A497ZRE2</accession>
<organism evidence="2 3">
    <name type="scientific">Ruegeria conchae</name>
    <dbReference type="NCBI Taxonomy" id="981384"/>
    <lineage>
        <taxon>Bacteria</taxon>
        <taxon>Pseudomonadati</taxon>
        <taxon>Pseudomonadota</taxon>
        <taxon>Alphaproteobacteria</taxon>
        <taxon>Rhodobacterales</taxon>
        <taxon>Roseobacteraceae</taxon>
        <taxon>Ruegeria</taxon>
    </lineage>
</organism>
<keyword evidence="1" id="KW-0812">Transmembrane</keyword>
<evidence type="ECO:0000313" key="2">
    <source>
        <dbReference type="EMBL" id="RLK10537.1"/>
    </source>
</evidence>
<proteinExistence type="predicted"/>
<protein>
    <submittedName>
        <fullName evidence="2">Uncharacterized protein</fullName>
    </submittedName>
</protein>
<comment type="caution">
    <text evidence="2">The sequence shown here is derived from an EMBL/GenBank/DDBJ whole genome shotgun (WGS) entry which is preliminary data.</text>
</comment>
<dbReference type="EMBL" id="RCCT01000001">
    <property type="protein sequence ID" value="RLK10537.1"/>
    <property type="molecule type" value="Genomic_DNA"/>
</dbReference>
<keyword evidence="1" id="KW-0472">Membrane</keyword>
<reference evidence="2 3" key="1">
    <citation type="submission" date="2018-10" db="EMBL/GenBank/DDBJ databases">
        <title>Genomic Encyclopedia of Archaeal and Bacterial Type Strains, Phase II (KMG-II): from individual species to whole genera.</title>
        <authorList>
            <person name="Goeker M."/>
        </authorList>
    </citation>
    <scope>NUCLEOTIDE SEQUENCE [LARGE SCALE GENOMIC DNA]</scope>
    <source>
        <strain evidence="2 3">DSM 29317</strain>
    </source>
</reference>
<sequence>MRAMTEALQRSYKSVSVLFQLNWDVLLSFGVTALALAVGGYLVGL</sequence>